<comment type="similarity">
    <text evidence="1">Belongs to the transposase IS21/IS408/IS1162 family.</text>
</comment>
<sequence>MSNTPIKMNKLRQIIRLYCQGTGTKTIHGMLGTSRTTIKKYVRIWHELGLTHEEFNSRSDSELSVLFNTTAAKSICSPRMQELELLLPDYCKRLKKKGVTRELLHLEYLSKHPQGYGRSRFNNAIHTYLQLSKPVMHLDHKAGDKIYIDFAGSKLQLHPASCPERDVEVFVAILGCSQLTYVEAVESQRKEDLIKACENALHYFGGVPAAIVPDNLRSAVTRGSKYEAVLNDEFAAFAEHYAVTVVPARAYKPRDKSLVEGAVKLIYRSIYQRLEGRRFSDLESLNAAIRSALEIHNNKPFSGRSYSRREQFEEVEREALGALNPIRYEVHRQVMVTVMKNGYVRLGEDIHYYSVPYTYIGKKVKVLYTSGMVLIYYHYTQIAAHKRNRTKYHYTTDKEHLASQHRFLTEWTPEKFIQEAEQIHGDVAKYISQVLERKTYPEQAYKSCSGILSFTRRVGPERLANACRWADNLGQYSYPIIEEILRKRLDQLTPEDEPASSIPTHNNIRGKEYYQ</sequence>
<evidence type="ECO:0000313" key="5">
    <source>
        <dbReference type="Proteomes" id="UP000597338"/>
    </source>
</evidence>
<dbReference type="InterPro" id="IPR054353">
    <property type="entry name" value="IstA-like_C"/>
</dbReference>
<dbReference type="PANTHER" id="PTHR35004:SF8">
    <property type="entry name" value="TRANSPOSASE RV3428C-RELATED"/>
    <property type="match status" value="1"/>
</dbReference>
<dbReference type="PROSITE" id="PS50994">
    <property type="entry name" value="INTEGRASE"/>
    <property type="match status" value="1"/>
</dbReference>
<evidence type="ECO:0000256" key="1">
    <source>
        <dbReference type="ARBA" id="ARBA00009277"/>
    </source>
</evidence>
<evidence type="ECO:0000313" key="4">
    <source>
        <dbReference type="EMBL" id="GGC26678.1"/>
    </source>
</evidence>
<keyword evidence="5" id="KW-1185">Reference proteome</keyword>
<dbReference type="Gene3D" id="3.30.420.10">
    <property type="entry name" value="Ribonuclease H-like superfamily/Ribonuclease H"/>
    <property type="match status" value="1"/>
</dbReference>
<feature type="region of interest" description="Disordered" evidence="2">
    <location>
        <begin position="493"/>
        <end position="515"/>
    </location>
</feature>
<dbReference type="Pfam" id="PF00665">
    <property type="entry name" value="rve"/>
    <property type="match status" value="1"/>
</dbReference>
<organism evidence="4 5">
    <name type="scientific">Parapedobacter defluvii</name>
    <dbReference type="NCBI Taxonomy" id="2045106"/>
    <lineage>
        <taxon>Bacteria</taxon>
        <taxon>Pseudomonadati</taxon>
        <taxon>Bacteroidota</taxon>
        <taxon>Sphingobacteriia</taxon>
        <taxon>Sphingobacteriales</taxon>
        <taxon>Sphingobacteriaceae</taxon>
        <taxon>Parapedobacter</taxon>
    </lineage>
</organism>
<dbReference type="InterPro" id="IPR001584">
    <property type="entry name" value="Integrase_cat-core"/>
</dbReference>
<dbReference type="SUPFAM" id="SSF53098">
    <property type="entry name" value="Ribonuclease H-like"/>
    <property type="match status" value="1"/>
</dbReference>
<dbReference type="InterPro" id="IPR012337">
    <property type="entry name" value="RNaseH-like_sf"/>
</dbReference>
<dbReference type="Pfam" id="PF22483">
    <property type="entry name" value="Mu-transpos_C_2"/>
    <property type="match status" value="1"/>
</dbReference>
<dbReference type="PANTHER" id="PTHR35004">
    <property type="entry name" value="TRANSPOSASE RV3428C-RELATED"/>
    <property type="match status" value="1"/>
</dbReference>
<evidence type="ECO:0000256" key="2">
    <source>
        <dbReference type="SAM" id="MobiDB-lite"/>
    </source>
</evidence>
<dbReference type="Proteomes" id="UP000597338">
    <property type="component" value="Unassembled WGS sequence"/>
</dbReference>
<reference evidence="5" key="1">
    <citation type="journal article" date="2019" name="Int. J. Syst. Evol. Microbiol.">
        <title>The Global Catalogue of Microorganisms (GCM) 10K type strain sequencing project: providing services to taxonomists for standard genome sequencing and annotation.</title>
        <authorList>
            <consortium name="The Broad Institute Genomics Platform"/>
            <consortium name="The Broad Institute Genome Sequencing Center for Infectious Disease"/>
            <person name="Wu L."/>
            <person name="Ma J."/>
        </authorList>
    </citation>
    <scope>NUCLEOTIDE SEQUENCE [LARGE SCALE GENOMIC DNA]</scope>
    <source>
        <strain evidence="5">CGMCC 1.15342</strain>
    </source>
</reference>
<dbReference type="EMBL" id="BMIK01000005">
    <property type="protein sequence ID" value="GGC26678.1"/>
    <property type="molecule type" value="Genomic_DNA"/>
</dbReference>
<feature type="domain" description="Integrase catalytic" evidence="3">
    <location>
        <begin position="130"/>
        <end position="319"/>
    </location>
</feature>
<evidence type="ECO:0000259" key="3">
    <source>
        <dbReference type="PROSITE" id="PS50994"/>
    </source>
</evidence>
<dbReference type="NCBIfam" id="NF033546">
    <property type="entry name" value="transpos_IS21"/>
    <property type="match status" value="1"/>
</dbReference>
<comment type="caution">
    <text evidence="4">The sequence shown here is derived from an EMBL/GenBank/DDBJ whole genome shotgun (WGS) entry which is preliminary data.</text>
</comment>
<proteinExistence type="inferred from homology"/>
<name>A0ABQ1LP27_9SPHI</name>
<gene>
    <name evidence="4" type="ORF">GCM10011386_18430</name>
</gene>
<accession>A0ABQ1LP27</accession>
<dbReference type="InterPro" id="IPR036397">
    <property type="entry name" value="RNaseH_sf"/>
</dbReference>
<protein>
    <submittedName>
        <fullName evidence="4">Transposase y4bL/y4kJ/y4tB</fullName>
    </submittedName>
</protein>